<sequence length="476" mass="51483">MSTTAATTTPAGTFNGTLLDNGQSVYRGIKFATAQRWQHPVDIESYASPVDASEPGFISPQVPGFLEQMLGTDASSMSEDCLHLNIYCPQGASVDSNLPVLFWIHGGAYTNGAGSIAWYDGSRLASKGTVVVSINYRLGPLGFAGSENYGVLDMLSGLRWVNRNIASFGGNPNNVTIFGESAGGSAVVSLMATDAANQLFHKAWSMSPSIGQLRDLPRANELLEEFLGLLDENSLATAAHKTVDEVLEAGTKAAASPSKGFDIFAPTAGGTAVKADLLASAARCPIPFVVGTNKDENKLWSAFDQDAASAGQSEWEKFTQQQFGDTADTARAVYERYRPNEAARELISAVNTDISFRQRAQELSEQRCVENTPTWMYWFTWETPAFGGILGSCHAIDIPFAFDNLDAPGATMLLGEGAERQAISDRFATEIVHFATHGHPTWQQFNVETRPTLEIGKNTELINDPEAEIRQLFSRK</sequence>
<evidence type="ECO:0000313" key="4">
    <source>
        <dbReference type="EMBL" id="CAB4625647.1"/>
    </source>
</evidence>
<gene>
    <name evidence="4" type="ORF">UFOPK2086_00007</name>
</gene>
<accession>A0A6J6IM65</accession>
<comment type="similarity">
    <text evidence="1">Belongs to the type-B carboxylesterase/lipase family.</text>
</comment>
<dbReference type="InterPro" id="IPR029058">
    <property type="entry name" value="AB_hydrolase_fold"/>
</dbReference>
<proteinExistence type="inferred from homology"/>
<organism evidence="4">
    <name type="scientific">freshwater metagenome</name>
    <dbReference type="NCBI Taxonomy" id="449393"/>
    <lineage>
        <taxon>unclassified sequences</taxon>
        <taxon>metagenomes</taxon>
        <taxon>ecological metagenomes</taxon>
    </lineage>
</organism>
<feature type="domain" description="Carboxylesterase type B" evidence="3">
    <location>
        <begin position="7"/>
        <end position="460"/>
    </location>
</feature>
<dbReference type="PANTHER" id="PTHR11559">
    <property type="entry name" value="CARBOXYLESTERASE"/>
    <property type="match status" value="1"/>
</dbReference>
<name>A0A6J6IM65_9ZZZZ</name>
<dbReference type="SUPFAM" id="SSF53474">
    <property type="entry name" value="alpha/beta-Hydrolases"/>
    <property type="match status" value="1"/>
</dbReference>
<dbReference type="InterPro" id="IPR019826">
    <property type="entry name" value="Carboxylesterase_B_AS"/>
</dbReference>
<dbReference type="GO" id="GO:0016787">
    <property type="term" value="F:hydrolase activity"/>
    <property type="evidence" value="ECO:0007669"/>
    <property type="project" value="UniProtKB-KW"/>
</dbReference>
<dbReference type="EMBL" id="CAEZVQ010000001">
    <property type="protein sequence ID" value="CAB4625647.1"/>
    <property type="molecule type" value="Genomic_DNA"/>
</dbReference>
<dbReference type="InterPro" id="IPR002018">
    <property type="entry name" value="CarbesteraseB"/>
</dbReference>
<evidence type="ECO:0000256" key="2">
    <source>
        <dbReference type="ARBA" id="ARBA00022801"/>
    </source>
</evidence>
<dbReference type="Gene3D" id="3.40.50.1820">
    <property type="entry name" value="alpha/beta hydrolase"/>
    <property type="match status" value="1"/>
</dbReference>
<protein>
    <submittedName>
        <fullName evidence="4">Unannotated protein</fullName>
    </submittedName>
</protein>
<keyword evidence="2" id="KW-0378">Hydrolase</keyword>
<dbReference type="Pfam" id="PF00135">
    <property type="entry name" value="COesterase"/>
    <property type="match status" value="1"/>
</dbReference>
<dbReference type="InterPro" id="IPR050309">
    <property type="entry name" value="Type-B_Carboxylest/Lipase"/>
</dbReference>
<evidence type="ECO:0000256" key="1">
    <source>
        <dbReference type="ARBA" id="ARBA00005964"/>
    </source>
</evidence>
<evidence type="ECO:0000259" key="3">
    <source>
        <dbReference type="Pfam" id="PF00135"/>
    </source>
</evidence>
<dbReference type="AlphaFoldDB" id="A0A6J6IM65"/>
<reference evidence="4" key="1">
    <citation type="submission" date="2020-05" db="EMBL/GenBank/DDBJ databases">
        <authorList>
            <person name="Chiriac C."/>
            <person name="Salcher M."/>
            <person name="Ghai R."/>
            <person name="Kavagutti S V."/>
        </authorList>
    </citation>
    <scope>NUCLEOTIDE SEQUENCE</scope>
</reference>
<dbReference type="PROSITE" id="PS00122">
    <property type="entry name" value="CARBOXYLESTERASE_B_1"/>
    <property type="match status" value="1"/>
</dbReference>